<reference evidence="9 10" key="1">
    <citation type="submission" date="2021-03" db="EMBL/GenBank/DDBJ databases">
        <title>The first data on the complete genome of the tetrodotoxin-producing bacterium.</title>
        <authorList>
            <person name="Melnikova D.I."/>
            <person name="Nijland R."/>
            <person name="Magarlamov T.Y."/>
        </authorList>
    </citation>
    <scope>NUCLEOTIDE SEQUENCE [LARGE SCALE GENOMIC DNA]</scope>
    <source>
        <strain evidence="9 10">1839</strain>
    </source>
</reference>
<evidence type="ECO:0000313" key="9">
    <source>
        <dbReference type="EMBL" id="QVY61834.1"/>
    </source>
</evidence>
<evidence type="ECO:0000256" key="1">
    <source>
        <dbReference type="ARBA" id="ARBA00004141"/>
    </source>
</evidence>
<feature type="transmembrane region" description="Helical" evidence="8">
    <location>
        <begin position="266"/>
        <end position="290"/>
    </location>
</feature>
<name>A0ABX8FC84_9BACI</name>
<evidence type="ECO:0000256" key="6">
    <source>
        <dbReference type="ARBA" id="ARBA00022989"/>
    </source>
</evidence>
<dbReference type="Gene3D" id="1.20.1740.10">
    <property type="entry name" value="Amino acid/polyamine transporter I"/>
    <property type="match status" value="1"/>
</dbReference>
<keyword evidence="4" id="KW-0309">Germination</keyword>
<dbReference type="PANTHER" id="PTHR34975:SF2">
    <property type="entry name" value="SPORE GERMINATION PROTEIN A2"/>
    <property type="match status" value="1"/>
</dbReference>
<dbReference type="Proteomes" id="UP000679247">
    <property type="component" value="Chromosome"/>
</dbReference>
<dbReference type="EMBL" id="CP071709">
    <property type="protein sequence ID" value="QVY61834.1"/>
    <property type="molecule type" value="Genomic_DNA"/>
</dbReference>
<dbReference type="Pfam" id="PF03845">
    <property type="entry name" value="Spore_permease"/>
    <property type="match status" value="1"/>
</dbReference>
<feature type="transmembrane region" description="Helical" evidence="8">
    <location>
        <begin position="72"/>
        <end position="98"/>
    </location>
</feature>
<evidence type="ECO:0000256" key="3">
    <source>
        <dbReference type="ARBA" id="ARBA00022448"/>
    </source>
</evidence>
<feature type="transmembrane region" description="Helical" evidence="8">
    <location>
        <begin position="302"/>
        <end position="318"/>
    </location>
</feature>
<dbReference type="InterPro" id="IPR004761">
    <property type="entry name" value="Spore_GerAB"/>
</dbReference>
<evidence type="ECO:0000256" key="8">
    <source>
        <dbReference type="SAM" id="Phobius"/>
    </source>
</evidence>
<feature type="transmembrane region" description="Helical" evidence="8">
    <location>
        <begin position="142"/>
        <end position="161"/>
    </location>
</feature>
<keyword evidence="10" id="KW-1185">Reference proteome</keyword>
<dbReference type="PANTHER" id="PTHR34975">
    <property type="entry name" value="SPORE GERMINATION PROTEIN A2"/>
    <property type="match status" value="1"/>
</dbReference>
<accession>A0ABX8FC84</accession>
<comment type="subcellular location">
    <subcellularLocation>
        <location evidence="1">Membrane</location>
        <topology evidence="1">Multi-pass membrane protein</topology>
    </subcellularLocation>
</comment>
<keyword evidence="5 8" id="KW-0812">Transmembrane</keyword>
<feature type="transmembrane region" description="Helical" evidence="8">
    <location>
        <begin position="186"/>
        <end position="204"/>
    </location>
</feature>
<keyword evidence="3" id="KW-0813">Transport</keyword>
<feature type="transmembrane region" description="Helical" evidence="8">
    <location>
        <begin position="216"/>
        <end position="236"/>
    </location>
</feature>
<organism evidence="9 10">
    <name type="scientific">Cytobacillus gottheilii</name>
    <dbReference type="NCBI Taxonomy" id="859144"/>
    <lineage>
        <taxon>Bacteria</taxon>
        <taxon>Bacillati</taxon>
        <taxon>Bacillota</taxon>
        <taxon>Bacilli</taxon>
        <taxon>Bacillales</taxon>
        <taxon>Bacillaceae</taxon>
        <taxon>Cytobacillus</taxon>
    </lineage>
</organism>
<protein>
    <submittedName>
        <fullName evidence="9">Endospore germination permease</fullName>
    </submittedName>
</protein>
<feature type="transmembrane region" description="Helical" evidence="8">
    <location>
        <begin position="330"/>
        <end position="351"/>
    </location>
</feature>
<sequence length="363" mass="41467">MKGKITITQFIFLIHGAQMGVGILSLPRELGELAGPSGFISIILGWAVASITSILIIKAMERFPGKTAEETFILYFGNTLGKIIILYFACYLVFFSYTLMLSMVMLLKSWILPGTSVSLLLSLLVIPTFIISRGGVKVLGRYGESTFILTFWILFLLYIPLEKNSWLYFFPFLKDGIMPILEGTKLTVFSFLGFEIIFFIYPYLSNKKKAISGAVTANTITLLIYVSTTIACYLFYGPDTIGNYFEPVLNQMSNIRFRYVERLDIILLPMYMFVVSTTWIPYVYFTATCLSQIIKIRRCEKIILPVLLSFIIATLILDQDWSMLNKMRTLVTYMGSLIYVFVFLLYLLSLFHSHFRKGEKLEG</sequence>
<evidence type="ECO:0000256" key="2">
    <source>
        <dbReference type="ARBA" id="ARBA00007998"/>
    </source>
</evidence>
<keyword evidence="7 8" id="KW-0472">Membrane</keyword>
<keyword evidence="6 8" id="KW-1133">Transmembrane helix</keyword>
<feature type="transmembrane region" description="Helical" evidence="8">
    <location>
        <begin position="38"/>
        <end position="60"/>
    </location>
</feature>
<evidence type="ECO:0000256" key="5">
    <source>
        <dbReference type="ARBA" id="ARBA00022692"/>
    </source>
</evidence>
<evidence type="ECO:0000256" key="7">
    <source>
        <dbReference type="ARBA" id="ARBA00023136"/>
    </source>
</evidence>
<gene>
    <name evidence="9" type="ORF">J1899_01475</name>
</gene>
<proteinExistence type="inferred from homology"/>
<dbReference type="RefSeq" id="WP_214477041.1">
    <property type="nucleotide sequence ID" value="NZ_CP071709.1"/>
</dbReference>
<evidence type="ECO:0000313" key="10">
    <source>
        <dbReference type="Proteomes" id="UP000679247"/>
    </source>
</evidence>
<feature type="transmembrane region" description="Helical" evidence="8">
    <location>
        <begin position="7"/>
        <end position="26"/>
    </location>
</feature>
<dbReference type="NCBIfam" id="TIGR00912">
    <property type="entry name" value="2A0309"/>
    <property type="match status" value="1"/>
</dbReference>
<comment type="similarity">
    <text evidence="2">Belongs to the amino acid-polyamine-organocation (APC) superfamily. Spore germination protein (SGP) (TC 2.A.3.9) family.</text>
</comment>
<feature type="transmembrane region" description="Helical" evidence="8">
    <location>
        <begin position="110"/>
        <end position="130"/>
    </location>
</feature>
<evidence type="ECO:0000256" key="4">
    <source>
        <dbReference type="ARBA" id="ARBA00022544"/>
    </source>
</evidence>